<gene>
    <name evidence="3" type="ORF">HAX54_000464</name>
</gene>
<protein>
    <recommendedName>
        <fullName evidence="2">FCP1 homology domain-containing protein</fullName>
    </recommendedName>
</protein>
<proteinExistence type="predicted"/>
<dbReference type="Proteomes" id="UP000823775">
    <property type="component" value="Unassembled WGS sequence"/>
</dbReference>
<dbReference type="InterPro" id="IPR004274">
    <property type="entry name" value="FCP1_dom"/>
</dbReference>
<accession>A0ABS8WUT0</accession>
<dbReference type="InterPro" id="IPR036412">
    <property type="entry name" value="HAD-like_sf"/>
</dbReference>
<dbReference type="Pfam" id="PF03031">
    <property type="entry name" value="NIF"/>
    <property type="match status" value="1"/>
</dbReference>
<dbReference type="SUPFAM" id="SSF56784">
    <property type="entry name" value="HAD-like"/>
    <property type="match status" value="1"/>
</dbReference>
<dbReference type="EMBL" id="JACEIK010010120">
    <property type="protein sequence ID" value="MCE3214973.1"/>
    <property type="molecule type" value="Genomic_DNA"/>
</dbReference>
<feature type="domain" description="FCP1 homology" evidence="2">
    <location>
        <begin position="70"/>
        <end position="163"/>
    </location>
</feature>
<dbReference type="Gene3D" id="3.40.50.1000">
    <property type="entry name" value="HAD superfamily/HAD-like"/>
    <property type="match status" value="1"/>
</dbReference>
<evidence type="ECO:0000313" key="4">
    <source>
        <dbReference type="Proteomes" id="UP000823775"/>
    </source>
</evidence>
<keyword evidence="4" id="KW-1185">Reference proteome</keyword>
<name>A0ABS8WUT0_DATST</name>
<feature type="region of interest" description="Disordered" evidence="1">
    <location>
        <begin position="1"/>
        <end position="45"/>
    </location>
</feature>
<feature type="compositionally biased region" description="Basic residues" evidence="1">
    <location>
        <begin position="1"/>
        <end position="11"/>
    </location>
</feature>
<dbReference type="InterPro" id="IPR023214">
    <property type="entry name" value="HAD_sf"/>
</dbReference>
<evidence type="ECO:0000259" key="2">
    <source>
        <dbReference type="SMART" id="SM00577"/>
    </source>
</evidence>
<dbReference type="SMART" id="SM00577">
    <property type="entry name" value="CPDc"/>
    <property type="match status" value="1"/>
</dbReference>
<evidence type="ECO:0000256" key="1">
    <source>
        <dbReference type="SAM" id="MobiDB-lite"/>
    </source>
</evidence>
<organism evidence="3 4">
    <name type="scientific">Datura stramonium</name>
    <name type="common">Jimsonweed</name>
    <name type="synonym">Common thornapple</name>
    <dbReference type="NCBI Taxonomy" id="4076"/>
    <lineage>
        <taxon>Eukaryota</taxon>
        <taxon>Viridiplantae</taxon>
        <taxon>Streptophyta</taxon>
        <taxon>Embryophyta</taxon>
        <taxon>Tracheophyta</taxon>
        <taxon>Spermatophyta</taxon>
        <taxon>Magnoliopsida</taxon>
        <taxon>eudicotyledons</taxon>
        <taxon>Gunneridae</taxon>
        <taxon>Pentapetalae</taxon>
        <taxon>asterids</taxon>
        <taxon>lamiids</taxon>
        <taxon>Solanales</taxon>
        <taxon>Solanaceae</taxon>
        <taxon>Solanoideae</taxon>
        <taxon>Datureae</taxon>
        <taxon>Datura</taxon>
    </lineage>
</organism>
<evidence type="ECO:0000313" key="3">
    <source>
        <dbReference type="EMBL" id="MCE3214973.1"/>
    </source>
</evidence>
<comment type="caution">
    <text evidence="3">The sequence shown here is derived from an EMBL/GenBank/DDBJ whole genome shotgun (WGS) entry which is preliminary data.</text>
</comment>
<sequence>MQSTQKVRRRSPPSSAACGCVRKGELQQSPSRNEKSPRAISAVAGRNPAKNPASVVVASGHQTCTLAIAVLLNSSRNSPASLTPQKTPRNRDISVWPVIDGHRVEFYVLKRPFVDELLEFLSDKFEVVVFTAGKLMLLLVLDRIDRKPENAIPIRPFTMILVMESSRSSFSLLVGL</sequence>
<reference evidence="3 4" key="1">
    <citation type="journal article" date="2021" name="BMC Genomics">
        <title>Datura genome reveals duplications of psychoactive alkaloid biosynthetic genes and high mutation rate following tissue culture.</title>
        <authorList>
            <person name="Rajewski A."/>
            <person name="Carter-House D."/>
            <person name="Stajich J."/>
            <person name="Litt A."/>
        </authorList>
    </citation>
    <scope>NUCLEOTIDE SEQUENCE [LARGE SCALE GENOMIC DNA]</scope>
    <source>
        <strain evidence="3">AR-01</strain>
    </source>
</reference>